<evidence type="ECO:0000256" key="1">
    <source>
        <dbReference type="SAM" id="MobiDB-lite"/>
    </source>
</evidence>
<evidence type="ECO:0000313" key="2">
    <source>
        <dbReference type="EMBL" id="CAG8548109.1"/>
    </source>
</evidence>
<feature type="compositionally biased region" description="Acidic residues" evidence="1">
    <location>
        <begin position="23"/>
        <end position="40"/>
    </location>
</feature>
<keyword evidence="3" id="KW-1185">Reference proteome</keyword>
<proteinExistence type="predicted"/>
<dbReference type="AlphaFoldDB" id="A0A9N9FMM7"/>
<evidence type="ECO:0000313" key="3">
    <source>
        <dbReference type="Proteomes" id="UP000789508"/>
    </source>
</evidence>
<comment type="caution">
    <text evidence="2">The sequence shown here is derived from an EMBL/GenBank/DDBJ whole genome shotgun (WGS) entry which is preliminary data.</text>
</comment>
<accession>A0A9N9FMM7</accession>
<organism evidence="2 3">
    <name type="scientific">Ambispora leptoticha</name>
    <dbReference type="NCBI Taxonomy" id="144679"/>
    <lineage>
        <taxon>Eukaryota</taxon>
        <taxon>Fungi</taxon>
        <taxon>Fungi incertae sedis</taxon>
        <taxon>Mucoromycota</taxon>
        <taxon>Glomeromycotina</taxon>
        <taxon>Glomeromycetes</taxon>
        <taxon>Archaeosporales</taxon>
        <taxon>Ambisporaceae</taxon>
        <taxon>Ambispora</taxon>
    </lineage>
</organism>
<name>A0A9N9FMM7_9GLOM</name>
<dbReference type="Proteomes" id="UP000789508">
    <property type="component" value="Unassembled WGS sequence"/>
</dbReference>
<gene>
    <name evidence="2" type="ORF">ALEPTO_LOCUS5742</name>
</gene>
<dbReference type="EMBL" id="CAJVPS010001703">
    <property type="protein sequence ID" value="CAG8548109.1"/>
    <property type="molecule type" value="Genomic_DNA"/>
</dbReference>
<reference evidence="2" key="1">
    <citation type="submission" date="2021-06" db="EMBL/GenBank/DDBJ databases">
        <authorList>
            <person name="Kallberg Y."/>
            <person name="Tangrot J."/>
            <person name="Rosling A."/>
        </authorList>
    </citation>
    <scope>NUCLEOTIDE SEQUENCE</scope>
    <source>
        <strain evidence="2">FL130A</strain>
    </source>
</reference>
<sequence length="40" mass="4612">MSFKSDYFKLIKIHSVLLSSSDSSDEGEEELEDEDDSFHD</sequence>
<protein>
    <submittedName>
        <fullName evidence="2">1387_t:CDS:1</fullName>
    </submittedName>
</protein>
<feature type="region of interest" description="Disordered" evidence="1">
    <location>
        <begin position="19"/>
        <end position="40"/>
    </location>
</feature>